<sequence length="350" mass="40684">MGYMKDVSRVYTEALSCTKMVILDHGMLQSSQGVAVSRFRARELLAKAGREAAEELVKRNGPTWAVHGLRKIMYYEKEFRLTFVAKVKRDSFTLCLEPSGNGCSETNASIVAALSTEQPTVACLYTITLHEDFAEELVAFDRTKHLINVMRKVASPTLVRNRIKAWRKFNAIIPTMEWNNRTTDRGAEWLRREVHTHEQVRAMIGIDGEYYLYGDGYGNFQDLWRWLFANDLARHTRWYYQKRTDDRTAPLVTIYGVPYAPSTAPINWESKRGEWISMHRRIIWITRVPTAASVRTARDVIEMYTKSFRIGVCMMLWRKRATERVYHPRNLLPLVSMMSQTRHGECESKI</sequence>
<comment type="caution">
    <text evidence="1">The sequence shown here is derived from an EMBL/GenBank/DDBJ whole genome shotgun (WGS) entry which is preliminary data.</text>
</comment>
<accession>A0AAE0GMH5</accession>
<evidence type="ECO:0000313" key="1">
    <source>
        <dbReference type="EMBL" id="KAK3280707.1"/>
    </source>
</evidence>
<protein>
    <submittedName>
        <fullName evidence="1">Uncharacterized protein</fullName>
    </submittedName>
</protein>
<organism evidence="1 2">
    <name type="scientific">Cymbomonas tetramitiformis</name>
    <dbReference type="NCBI Taxonomy" id="36881"/>
    <lineage>
        <taxon>Eukaryota</taxon>
        <taxon>Viridiplantae</taxon>
        <taxon>Chlorophyta</taxon>
        <taxon>Pyramimonadophyceae</taxon>
        <taxon>Pyramimonadales</taxon>
        <taxon>Pyramimonadaceae</taxon>
        <taxon>Cymbomonas</taxon>
    </lineage>
</organism>
<dbReference type="Proteomes" id="UP001190700">
    <property type="component" value="Unassembled WGS sequence"/>
</dbReference>
<gene>
    <name evidence="1" type="ORF">CYMTET_11461</name>
</gene>
<dbReference type="EMBL" id="LGRX02004292">
    <property type="protein sequence ID" value="KAK3280707.1"/>
    <property type="molecule type" value="Genomic_DNA"/>
</dbReference>
<evidence type="ECO:0000313" key="2">
    <source>
        <dbReference type="Proteomes" id="UP001190700"/>
    </source>
</evidence>
<dbReference type="AlphaFoldDB" id="A0AAE0GMH5"/>
<proteinExistence type="predicted"/>
<reference evidence="1 2" key="1">
    <citation type="journal article" date="2015" name="Genome Biol. Evol.">
        <title>Comparative Genomics of a Bacterivorous Green Alga Reveals Evolutionary Causalities and Consequences of Phago-Mixotrophic Mode of Nutrition.</title>
        <authorList>
            <person name="Burns J.A."/>
            <person name="Paasch A."/>
            <person name="Narechania A."/>
            <person name="Kim E."/>
        </authorList>
    </citation>
    <scope>NUCLEOTIDE SEQUENCE [LARGE SCALE GENOMIC DNA]</scope>
    <source>
        <strain evidence="1 2">PLY_AMNH</strain>
    </source>
</reference>
<keyword evidence="2" id="KW-1185">Reference proteome</keyword>
<name>A0AAE0GMH5_9CHLO</name>